<dbReference type="EMBL" id="ABWL02000007">
    <property type="protein sequence ID" value="EFE08633.1"/>
    <property type="molecule type" value="Genomic_DNA"/>
</dbReference>
<dbReference type="Proteomes" id="UP000003880">
    <property type="component" value="Unassembled WGS sequence"/>
</dbReference>
<proteinExistence type="predicted"/>
<accession>D4BC15</accession>
<keyword evidence="1" id="KW-0812">Transmembrane</keyword>
<feature type="transmembrane region" description="Helical" evidence="1">
    <location>
        <begin position="64"/>
        <end position="86"/>
    </location>
</feature>
<evidence type="ECO:0000313" key="2">
    <source>
        <dbReference type="EMBL" id="EFE08633.1"/>
    </source>
</evidence>
<protein>
    <submittedName>
        <fullName evidence="2">Uncharacterized protein</fullName>
    </submittedName>
</protein>
<keyword evidence="1" id="KW-1133">Transmembrane helix</keyword>
<comment type="caution">
    <text evidence="2">The sequence shown here is derived from an EMBL/GenBank/DDBJ whole genome shotgun (WGS) entry which is preliminary data.</text>
</comment>
<evidence type="ECO:0000313" key="3">
    <source>
        <dbReference type="Proteomes" id="UP000003880"/>
    </source>
</evidence>
<organism evidence="2 3">
    <name type="scientific">Citrobacter youngae ATCC 29220</name>
    <dbReference type="NCBI Taxonomy" id="500640"/>
    <lineage>
        <taxon>Bacteria</taxon>
        <taxon>Pseudomonadati</taxon>
        <taxon>Pseudomonadota</taxon>
        <taxon>Gammaproteobacteria</taxon>
        <taxon>Enterobacterales</taxon>
        <taxon>Enterobacteriaceae</taxon>
        <taxon>Citrobacter</taxon>
        <taxon>Citrobacter freundii complex</taxon>
    </lineage>
</organism>
<reference evidence="2 3" key="1">
    <citation type="submission" date="2010-02" db="EMBL/GenBank/DDBJ databases">
        <authorList>
            <person name="Weinstock G."/>
            <person name="Sodergren E."/>
            <person name="Clifton S."/>
            <person name="Fulton L."/>
            <person name="Fulton B."/>
            <person name="Courtney L."/>
            <person name="Fronick C."/>
            <person name="Harrison M."/>
            <person name="Strong C."/>
            <person name="Farmer C."/>
            <person name="Delahaunty K."/>
            <person name="Markovic C."/>
            <person name="Hall O."/>
            <person name="Minx P."/>
            <person name="Tomlinson C."/>
            <person name="Mitreva M."/>
            <person name="Nelson J."/>
            <person name="Hou S."/>
            <person name="Wollam A."/>
            <person name="Pepin K.H."/>
            <person name="Johnson M."/>
            <person name="Bhonagiri V."/>
            <person name="Zhang X."/>
            <person name="Suruliraj S."/>
            <person name="Warren W."/>
            <person name="Chinwalla A."/>
            <person name="Mardis E.R."/>
            <person name="Wilson R.K."/>
        </authorList>
    </citation>
    <scope>NUCLEOTIDE SEQUENCE [LARGE SCALE GENOMIC DNA]</scope>
    <source>
        <strain evidence="2 3">ATCC 29220</strain>
    </source>
</reference>
<keyword evidence="1" id="KW-0472">Membrane</keyword>
<dbReference type="AlphaFoldDB" id="D4BC15"/>
<feature type="transmembrane region" description="Helical" evidence="1">
    <location>
        <begin position="149"/>
        <end position="167"/>
    </location>
</feature>
<sequence>MIKDSLMTFSDETIMACQITAAIFMGWDYFMPKSHRKLLNRKLREYFSGVQCNVDKDIGKTVEYIIVGIRPILLSLLMVVVGIVIMRLSIKLSDLSPWLFLISNLTSLTIFCVGFNYLLGVFVKIITPLGLGGIFRLTTTFLLNTEKGPVAGVGFLALVISFIMRYCNIN</sequence>
<feature type="transmembrane region" description="Helical" evidence="1">
    <location>
        <begin position="98"/>
        <end position="118"/>
    </location>
</feature>
<gene>
    <name evidence="2" type="ORF">CIT292_07957</name>
</gene>
<name>D4BC15_9ENTR</name>
<feature type="transmembrane region" description="Helical" evidence="1">
    <location>
        <begin position="125"/>
        <end position="143"/>
    </location>
</feature>
<evidence type="ECO:0000256" key="1">
    <source>
        <dbReference type="SAM" id="Phobius"/>
    </source>
</evidence>
<dbReference type="HOGENOM" id="CLU_1567960_0_0_6"/>